<reference evidence="3 4" key="1">
    <citation type="journal article" date="2021" name="BMC Genomics">
        <title>Datura genome reveals duplications of psychoactive alkaloid biosynthetic genes and high mutation rate following tissue culture.</title>
        <authorList>
            <person name="Rajewski A."/>
            <person name="Carter-House D."/>
            <person name="Stajich J."/>
            <person name="Litt A."/>
        </authorList>
    </citation>
    <scope>NUCLEOTIDE SEQUENCE [LARGE SCALE GENOMIC DNA]</scope>
    <source>
        <strain evidence="3">AR-01</strain>
    </source>
</reference>
<feature type="compositionally biased region" description="Acidic residues" evidence="1">
    <location>
        <begin position="57"/>
        <end position="66"/>
    </location>
</feature>
<dbReference type="EMBL" id="JACEIK010004775">
    <property type="protein sequence ID" value="MCD9646387.1"/>
    <property type="molecule type" value="Genomic_DNA"/>
</dbReference>
<name>A0ABS8VJH1_DATST</name>
<protein>
    <submittedName>
        <fullName evidence="3">Uncharacterized protein</fullName>
    </submittedName>
</protein>
<feature type="chain" id="PRO_5046745643" evidence="2">
    <location>
        <begin position="20"/>
        <end position="225"/>
    </location>
</feature>
<feature type="non-terminal residue" evidence="3">
    <location>
        <position position="225"/>
    </location>
</feature>
<dbReference type="Proteomes" id="UP000823775">
    <property type="component" value="Unassembled WGS sequence"/>
</dbReference>
<evidence type="ECO:0000313" key="4">
    <source>
        <dbReference type="Proteomes" id="UP000823775"/>
    </source>
</evidence>
<accession>A0ABS8VJH1</accession>
<evidence type="ECO:0000313" key="3">
    <source>
        <dbReference type="EMBL" id="MCD9646387.1"/>
    </source>
</evidence>
<keyword evidence="4" id="KW-1185">Reference proteome</keyword>
<keyword evidence="2" id="KW-0732">Signal</keyword>
<gene>
    <name evidence="3" type="ORF">HAX54_036170</name>
</gene>
<evidence type="ECO:0000256" key="1">
    <source>
        <dbReference type="SAM" id="MobiDB-lite"/>
    </source>
</evidence>
<organism evidence="3 4">
    <name type="scientific">Datura stramonium</name>
    <name type="common">Jimsonweed</name>
    <name type="synonym">Common thornapple</name>
    <dbReference type="NCBI Taxonomy" id="4076"/>
    <lineage>
        <taxon>Eukaryota</taxon>
        <taxon>Viridiplantae</taxon>
        <taxon>Streptophyta</taxon>
        <taxon>Embryophyta</taxon>
        <taxon>Tracheophyta</taxon>
        <taxon>Spermatophyta</taxon>
        <taxon>Magnoliopsida</taxon>
        <taxon>eudicotyledons</taxon>
        <taxon>Gunneridae</taxon>
        <taxon>Pentapetalae</taxon>
        <taxon>asterids</taxon>
        <taxon>lamiids</taxon>
        <taxon>Solanales</taxon>
        <taxon>Solanaceae</taxon>
        <taxon>Solanoideae</taxon>
        <taxon>Datureae</taxon>
        <taxon>Datura</taxon>
    </lineage>
</organism>
<proteinExistence type="predicted"/>
<feature type="region of interest" description="Disordered" evidence="1">
    <location>
        <begin position="42"/>
        <end position="69"/>
    </location>
</feature>
<evidence type="ECO:0000256" key="2">
    <source>
        <dbReference type="SAM" id="SignalP"/>
    </source>
</evidence>
<sequence>MNVMWFMVVLHILKCPVSEFNQRALRMGRLWLRRVVVPQEEEDDTNAEESGYKDSVAEESNEQEEESSIRPEARSKIWFLQGSRDVYYEGLNINEKGYPSRSFQEEPKMQFNALNERKKASSKTAIKKEPVLDSVRVRAIRVDISERTITRVLMGGNFTVPTKTTEYDYRMEAMKERAEWITGRKPIYKASLNFLAKSWWSIVRHRFASKVNDNALSADRATLVA</sequence>
<comment type="caution">
    <text evidence="3">The sequence shown here is derived from an EMBL/GenBank/DDBJ whole genome shotgun (WGS) entry which is preliminary data.</text>
</comment>
<feature type="signal peptide" evidence="2">
    <location>
        <begin position="1"/>
        <end position="19"/>
    </location>
</feature>